<keyword evidence="1" id="KW-0812">Transmembrane</keyword>
<name>A0A2T3A8N2_9PEZI</name>
<evidence type="ECO:0000313" key="2">
    <source>
        <dbReference type="EMBL" id="PSR85779.1"/>
    </source>
</evidence>
<evidence type="ECO:0000313" key="3">
    <source>
        <dbReference type="Proteomes" id="UP000241462"/>
    </source>
</evidence>
<evidence type="ECO:0000256" key="1">
    <source>
        <dbReference type="SAM" id="Phobius"/>
    </source>
</evidence>
<gene>
    <name evidence="2" type="ORF">BD289DRAFT_433370</name>
</gene>
<keyword evidence="1" id="KW-1133">Transmembrane helix</keyword>
<dbReference type="AlphaFoldDB" id="A0A2T3A8N2"/>
<keyword evidence="1" id="KW-0472">Membrane</keyword>
<organism evidence="2 3">
    <name type="scientific">Coniella lustricola</name>
    <dbReference type="NCBI Taxonomy" id="2025994"/>
    <lineage>
        <taxon>Eukaryota</taxon>
        <taxon>Fungi</taxon>
        <taxon>Dikarya</taxon>
        <taxon>Ascomycota</taxon>
        <taxon>Pezizomycotina</taxon>
        <taxon>Sordariomycetes</taxon>
        <taxon>Sordariomycetidae</taxon>
        <taxon>Diaporthales</taxon>
        <taxon>Schizoparmaceae</taxon>
        <taxon>Coniella</taxon>
    </lineage>
</organism>
<sequence length="102" mass="11249">MTTSAVRATHTLQTSASLGTGVVTTISTRTARSTNAVLSTIGTVTQTSPIILTMVVVMTEMTRRRTRRRTERMTRKTTTRATRTITAMVMMNIIPREMSRSG</sequence>
<reference evidence="2 3" key="1">
    <citation type="journal article" date="2018" name="Mycol. Prog.">
        <title>Coniella lustricola, a new species from submerged detritus.</title>
        <authorList>
            <person name="Raudabaugh D.B."/>
            <person name="Iturriaga T."/>
            <person name="Carver A."/>
            <person name="Mondo S."/>
            <person name="Pangilinan J."/>
            <person name="Lipzen A."/>
            <person name="He G."/>
            <person name="Amirebrahimi M."/>
            <person name="Grigoriev I.V."/>
            <person name="Miller A.N."/>
        </authorList>
    </citation>
    <scope>NUCLEOTIDE SEQUENCE [LARGE SCALE GENOMIC DNA]</scope>
    <source>
        <strain evidence="2 3">B22-T-1</strain>
    </source>
</reference>
<feature type="transmembrane region" description="Helical" evidence="1">
    <location>
        <begin position="36"/>
        <end position="59"/>
    </location>
</feature>
<protein>
    <submittedName>
        <fullName evidence="2">Uncharacterized protein</fullName>
    </submittedName>
</protein>
<proteinExistence type="predicted"/>
<dbReference type="EMBL" id="KZ678437">
    <property type="protein sequence ID" value="PSR85779.1"/>
    <property type="molecule type" value="Genomic_DNA"/>
</dbReference>
<dbReference type="InParanoid" id="A0A2T3A8N2"/>
<dbReference type="Proteomes" id="UP000241462">
    <property type="component" value="Unassembled WGS sequence"/>
</dbReference>
<keyword evidence="3" id="KW-1185">Reference proteome</keyword>
<accession>A0A2T3A8N2</accession>